<evidence type="ECO:0000256" key="3">
    <source>
        <dbReference type="ARBA" id="ARBA00022679"/>
    </source>
</evidence>
<reference evidence="6" key="1">
    <citation type="journal article" date="2019" name="Int. J. Syst. Evol. Microbiol.">
        <title>The Global Catalogue of Microorganisms (GCM) 10K type strain sequencing project: providing services to taxonomists for standard genome sequencing and annotation.</title>
        <authorList>
            <consortium name="The Broad Institute Genomics Platform"/>
            <consortium name="The Broad Institute Genome Sequencing Center for Infectious Disease"/>
            <person name="Wu L."/>
            <person name="Ma J."/>
        </authorList>
    </citation>
    <scope>NUCLEOTIDE SEQUENCE [LARGE SCALE GENOMIC DNA]</scope>
    <source>
        <strain evidence="6">JCM 17666</strain>
    </source>
</reference>
<dbReference type="InterPro" id="IPR001173">
    <property type="entry name" value="Glyco_trans_2-like"/>
</dbReference>
<dbReference type="RefSeq" id="WP_345245890.1">
    <property type="nucleotide sequence ID" value="NZ_BAABFO010000001.1"/>
</dbReference>
<dbReference type="Pfam" id="PF00535">
    <property type="entry name" value="Glycos_transf_2"/>
    <property type="match status" value="1"/>
</dbReference>
<dbReference type="PANTHER" id="PTHR43179:SF12">
    <property type="entry name" value="GALACTOFURANOSYLTRANSFERASE GLFT2"/>
    <property type="match status" value="1"/>
</dbReference>
<keyword evidence="6" id="KW-1185">Reference proteome</keyword>
<evidence type="ECO:0000313" key="5">
    <source>
        <dbReference type="EMBL" id="GAA4323621.1"/>
    </source>
</evidence>
<comment type="caution">
    <text evidence="5">The sequence shown here is derived from an EMBL/GenBank/DDBJ whole genome shotgun (WGS) entry which is preliminary data.</text>
</comment>
<dbReference type="SUPFAM" id="SSF53448">
    <property type="entry name" value="Nucleotide-diphospho-sugar transferases"/>
    <property type="match status" value="1"/>
</dbReference>
<comment type="similarity">
    <text evidence="1">Belongs to the glycosyltransferase 2 family.</text>
</comment>
<accession>A0ABP8GG19</accession>
<keyword evidence="2" id="KW-0328">Glycosyltransferase</keyword>
<gene>
    <name evidence="5" type="ORF">GCM10023144_04620</name>
</gene>
<evidence type="ECO:0000256" key="1">
    <source>
        <dbReference type="ARBA" id="ARBA00006739"/>
    </source>
</evidence>
<protein>
    <submittedName>
        <fullName evidence="5">Glycosyltransferase family 2 protein</fullName>
    </submittedName>
</protein>
<name>A0ABP8GG19_9BURK</name>
<dbReference type="InterPro" id="IPR029044">
    <property type="entry name" value="Nucleotide-diphossugar_trans"/>
</dbReference>
<sequence length="296" mass="32011">MSEDESQDESPASRVSVVVLTCNRLGEVMRTIAGLLALPEKPPVIVVDNGSVDGTAHALRERFPAVRAIESPRNVGASARNLGVAAVRTPYVAFCDDDTCWEPHALARAAALLDAHPRIAVLCARILVGPEGREDPASAGMARSPLASDGLPGRAILGFMAGASVMRVDAFMAVGGYAPQLFIGAEEALVALDLAARGWQMVYCPAIVTRHFPSPKRDRAGRRRLLLRNALWVAWLRLPLRAAWRETVKVWREAARQGIALGVASAALRGLPWVLRRRQVIPPPVRAMYRLVNSAD</sequence>
<dbReference type="Gene3D" id="3.90.550.10">
    <property type="entry name" value="Spore Coat Polysaccharide Biosynthesis Protein SpsA, Chain A"/>
    <property type="match status" value="1"/>
</dbReference>
<evidence type="ECO:0000259" key="4">
    <source>
        <dbReference type="Pfam" id="PF00535"/>
    </source>
</evidence>
<evidence type="ECO:0000256" key="2">
    <source>
        <dbReference type="ARBA" id="ARBA00022676"/>
    </source>
</evidence>
<feature type="domain" description="Glycosyltransferase 2-like" evidence="4">
    <location>
        <begin position="16"/>
        <end position="171"/>
    </location>
</feature>
<evidence type="ECO:0000313" key="6">
    <source>
        <dbReference type="Proteomes" id="UP001501671"/>
    </source>
</evidence>
<dbReference type="EMBL" id="BAABFO010000001">
    <property type="protein sequence ID" value="GAA4323621.1"/>
    <property type="molecule type" value="Genomic_DNA"/>
</dbReference>
<keyword evidence="3" id="KW-0808">Transferase</keyword>
<organism evidence="5 6">
    <name type="scientific">Pigmentiphaga soli</name>
    <dbReference type="NCBI Taxonomy" id="1007095"/>
    <lineage>
        <taxon>Bacteria</taxon>
        <taxon>Pseudomonadati</taxon>
        <taxon>Pseudomonadota</taxon>
        <taxon>Betaproteobacteria</taxon>
        <taxon>Burkholderiales</taxon>
        <taxon>Alcaligenaceae</taxon>
        <taxon>Pigmentiphaga</taxon>
    </lineage>
</organism>
<dbReference type="Proteomes" id="UP001501671">
    <property type="component" value="Unassembled WGS sequence"/>
</dbReference>
<proteinExistence type="inferred from homology"/>
<dbReference type="PANTHER" id="PTHR43179">
    <property type="entry name" value="RHAMNOSYLTRANSFERASE WBBL"/>
    <property type="match status" value="1"/>
</dbReference>